<accession>A0A0E9PAH9</accession>
<reference evidence="1" key="1">
    <citation type="submission" date="2014-11" db="EMBL/GenBank/DDBJ databases">
        <authorList>
            <person name="Amaro Gonzalez C."/>
        </authorList>
    </citation>
    <scope>NUCLEOTIDE SEQUENCE</scope>
</reference>
<proteinExistence type="predicted"/>
<reference evidence="1" key="2">
    <citation type="journal article" date="2015" name="Fish Shellfish Immunol.">
        <title>Early steps in the European eel (Anguilla anguilla)-Vibrio vulnificus interaction in the gills: Role of the RtxA13 toxin.</title>
        <authorList>
            <person name="Callol A."/>
            <person name="Pajuelo D."/>
            <person name="Ebbesson L."/>
            <person name="Teles M."/>
            <person name="MacKenzie S."/>
            <person name="Amaro C."/>
        </authorList>
    </citation>
    <scope>NUCLEOTIDE SEQUENCE</scope>
</reference>
<name>A0A0E9PAH9_ANGAN</name>
<evidence type="ECO:0000313" key="1">
    <source>
        <dbReference type="EMBL" id="JAH01257.1"/>
    </source>
</evidence>
<dbReference type="AlphaFoldDB" id="A0A0E9PAH9"/>
<sequence>MPYLQLVYYYIATISLDI</sequence>
<protein>
    <submittedName>
        <fullName evidence="1">Uncharacterized protein</fullName>
    </submittedName>
</protein>
<organism evidence="1">
    <name type="scientific">Anguilla anguilla</name>
    <name type="common">European freshwater eel</name>
    <name type="synonym">Muraena anguilla</name>
    <dbReference type="NCBI Taxonomy" id="7936"/>
    <lineage>
        <taxon>Eukaryota</taxon>
        <taxon>Metazoa</taxon>
        <taxon>Chordata</taxon>
        <taxon>Craniata</taxon>
        <taxon>Vertebrata</taxon>
        <taxon>Euteleostomi</taxon>
        <taxon>Actinopterygii</taxon>
        <taxon>Neopterygii</taxon>
        <taxon>Teleostei</taxon>
        <taxon>Anguilliformes</taxon>
        <taxon>Anguillidae</taxon>
        <taxon>Anguilla</taxon>
    </lineage>
</organism>
<dbReference type="EMBL" id="GBXM01107320">
    <property type="protein sequence ID" value="JAH01257.1"/>
    <property type="molecule type" value="Transcribed_RNA"/>
</dbReference>